<dbReference type="Proteomes" id="UP000095282">
    <property type="component" value="Unplaced"/>
</dbReference>
<keyword evidence="2" id="KW-0732">Signal</keyword>
<dbReference type="AlphaFoldDB" id="A0A1I7TVZ5"/>
<keyword evidence="1" id="KW-0812">Transmembrane</keyword>
<evidence type="ECO:0000313" key="4">
    <source>
        <dbReference type="WBParaSite" id="Csp11.Scaffold629.g12337.t1"/>
    </source>
</evidence>
<organism evidence="3 4">
    <name type="scientific">Caenorhabditis tropicalis</name>
    <dbReference type="NCBI Taxonomy" id="1561998"/>
    <lineage>
        <taxon>Eukaryota</taxon>
        <taxon>Metazoa</taxon>
        <taxon>Ecdysozoa</taxon>
        <taxon>Nematoda</taxon>
        <taxon>Chromadorea</taxon>
        <taxon>Rhabditida</taxon>
        <taxon>Rhabditina</taxon>
        <taxon>Rhabditomorpha</taxon>
        <taxon>Rhabditoidea</taxon>
        <taxon>Rhabditidae</taxon>
        <taxon>Peloderinae</taxon>
        <taxon>Caenorhabditis</taxon>
    </lineage>
</organism>
<name>A0A1I7TVZ5_9PELO</name>
<dbReference type="WBParaSite" id="Csp11.Scaffold629.g12337.t1">
    <property type="protein sequence ID" value="Csp11.Scaffold629.g12337.t1"/>
    <property type="gene ID" value="Csp11.Scaffold629.g12337"/>
</dbReference>
<feature type="signal peptide" evidence="2">
    <location>
        <begin position="1"/>
        <end position="17"/>
    </location>
</feature>
<accession>A0A1I7TVZ5</accession>
<feature type="chain" id="PRO_5009308044" evidence="2">
    <location>
        <begin position="18"/>
        <end position="121"/>
    </location>
</feature>
<dbReference type="InterPro" id="IPR019422">
    <property type="entry name" value="7TM_GPCR_serpentine_rcpt_Srh"/>
</dbReference>
<reference evidence="4" key="1">
    <citation type="submission" date="2016-11" db="UniProtKB">
        <authorList>
            <consortium name="WormBaseParasite"/>
        </authorList>
    </citation>
    <scope>IDENTIFICATION</scope>
</reference>
<evidence type="ECO:0000256" key="2">
    <source>
        <dbReference type="SAM" id="SignalP"/>
    </source>
</evidence>
<feature type="transmembrane region" description="Helical" evidence="1">
    <location>
        <begin position="7"/>
        <end position="26"/>
    </location>
</feature>
<keyword evidence="1" id="KW-1133">Transmembrane helix</keyword>
<dbReference type="eggNOG" id="ENOG502SY7B">
    <property type="taxonomic scope" value="Eukaryota"/>
</dbReference>
<sequence>MWRHFRFPCMLFNYALAFSIFLPAYVNSPDQAIGLRKVFDLLPELSDSVKAMPIFVIATEFSMVVGPVLFMGAFVLAQAMTFVLMMYLGTQKAIKLMTISLNTLNMHKKFLRALYIQVTLL</sequence>
<evidence type="ECO:0000256" key="1">
    <source>
        <dbReference type="SAM" id="Phobius"/>
    </source>
</evidence>
<evidence type="ECO:0000313" key="3">
    <source>
        <dbReference type="Proteomes" id="UP000095282"/>
    </source>
</evidence>
<proteinExistence type="predicted"/>
<protein>
    <submittedName>
        <fullName evidence="4">RSN1_7TM domain-containing protein</fullName>
    </submittedName>
</protein>
<keyword evidence="3" id="KW-1185">Reference proteome</keyword>
<keyword evidence="1" id="KW-0472">Membrane</keyword>
<dbReference type="Pfam" id="PF10318">
    <property type="entry name" value="7TM_GPCR_Srh"/>
    <property type="match status" value="1"/>
</dbReference>